<accession>A0A1E4SDL7</accession>
<dbReference type="AlphaFoldDB" id="A0A1E4SDL7"/>
<name>A0A1E4SDL7_9ASCO</name>
<evidence type="ECO:0000313" key="1">
    <source>
        <dbReference type="EMBL" id="ODV77611.1"/>
    </source>
</evidence>
<protein>
    <submittedName>
        <fullName evidence="1">Uncharacterized protein</fullName>
    </submittedName>
</protein>
<organism evidence="1 2">
    <name type="scientific">Suhomyces tanzawaensis NRRL Y-17324</name>
    <dbReference type="NCBI Taxonomy" id="984487"/>
    <lineage>
        <taxon>Eukaryota</taxon>
        <taxon>Fungi</taxon>
        <taxon>Dikarya</taxon>
        <taxon>Ascomycota</taxon>
        <taxon>Saccharomycotina</taxon>
        <taxon>Pichiomycetes</taxon>
        <taxon>Debaryomycetaceae</taxon>
        <taxon>Suhomyces</taxon>
    </lineage>
</organism>
<sequence>MGLNGYLERGLSALLTNVRPTLLKTGFNIVILDVDVFYHCLRSIIATGSNTGMRCWKTTSQQQTVRMDQIGWSDGETAWDSRYC</sequence>
<keyword evidence="2" id="KW-1185">Reference proteome</keyword>
<gene>
    <name evidence="1" type="ORF">CANTADRAFT_92032</name>
</gene>
<dbReference type="EMBL" id="KV453915">
    <property type="protein sequence ID" value="ODV77611.1"/>
    <property type="molecule type" value="Genomic_DNA"/>
</dbReference>
<reference evidence="2" key="1">
    <citation type="submission" date="2016-05" db="EMBL/GenBank/DDBJ databases">
        <title>Comparative genomics of biotechnologically important yeasts.</title>
        <authorList>
            <consortium name="DOE Joint Genome Institute"/>
            <person name="Riley R."/>
            <person name="Haridas S."/>
            <person name="Wolfe K.H."/>
            <person name="Lopes M.R."/>
            <person name="Hittinger C.T."/>
            <person name="Goker M."/>
            <person name="Salamov A."/>
            <person name="Wisecaver J."/>
            <person name="Long T.M."/>
            <person name="Aerts A.L."/>
            <person name="Barry K."/>
            <person name="Choi C."/>
            <person name="Clum A."/>
            <person name="Coughlan A.Y."/>
            <person name="Deshpande S."/>
            <person name="Douglass A.P."/>
            <person name="Hanson S.J."/>
            <person name="Klenk H.-P."/>
            <person name="Labutti K."/>
            <person name="Lapidus A."/>
            <person name="Lindquist E."/>
            <person name="Lipzen A."/>
            <person name="Meier-Kolthoff J.P."/>
            <person name="Ohm R.A."/>
            <person name="Otillar R.P."/>
            <person name="Pangilinan J."/>
            <person name="Peng Y."/>
            <person name="Rokas A."/>
            <person name="Rosa C.A."/>
            <person name="Scheuner C."/>
            <person name="Sibirny A.A."/>
            <person name="Slot J.C."/>
            <person name="Stielow J.B."/>
            <person name="Sun H."/>
            <person name="Kurtzman C.P."/>
            <person name="Blackwell M."/>
            <person name="Grigoriev I.V."/>
            <person name="Jeffries T.W."/>
        </authorList>
    </citation>
    <scope>NUCLEOTIDE SEQUENCE [LARGE SCALE GENOMIC DNA]</scope>
    <source>
        <strain evidence="2">NRRL Y-17324</strain>
    </source>
</reference>
<evidence type="ECO:0000313" key="2">
    <source>
        <dbReference type="Proteomes" id="UP000094285"/>
    </source>
</evidence>
<proteinExistence type="predicted"/>
<dbReference type="Proteomes" id="UP000094285">
    <property type="component" value="Unassembled WGS sequence"/>
</dbReference>
<dbReference type="GeneID" id="30986035"/>
<dbReference type="RefSeq" id="XP_020062733.1">
    <property type="nucleotide sequence ID" value="XM_020211899.1"/>
</dbReference>